<dbReference type="InterPro" id="IPR021858">
    <property type="entry name" value="Fun_TF"/>
</dbReference>
<evidence type="ECO:0000256" key="2">
    <source>
        <dbReference type="SAM" id="MobiDB-lite"/>
    </source>
</evidence>
<sequence>MPGPERSLGCYRCRSMKLKCDQEHPECRRCQRVKVTCPGYRHENDLIFVDVSNQIRERGAAQRPRNSRKNTTEGTKIIADSPRKQRDSSSPSIPPPTFTILPRTDWNQHALCRFMSEFTMETHDLKTNPGFLHNLPQLYREASGRDPLLDHAVMTVSLAHHSNQLGSYDVALQARKLYGVSISLLNHELSEGNLQSESTLIAVLFLNYYQVFSDEHPTSDVWSMHSDALSMLLRSRGTASQFLDPRVGGITRAAVYIAVYRNLTRRILPGPEVALFEESLDSYKETTWGEATIALANVTRLLCRCDDFLASKPSEGRASLALLELISRFKDEDSRYPKWYGSVTLDPKRLEESFFDVIWINSRRAARITLLQSLVELTLRTHLHSDLQHRLKEMSRLRHAAEDTIQAMADGISISTTSLLAEFEGRRAKACRDGEPIGCVAIAYFLSLAPLGVAIGVKTLSDEQRSYIAGQLAVVSSRIGLRRPLREQWRK</sequence>
<name>A0A8H7TIG6_9HELO</name>
<dbReference type="GO" id="GO:0008270">
    <property type="term" value="F:zinc ion binding"/>
    <property type="evidence" value="ECO:0007669"/>
    <property type="project" value="InterPro"/>
</dbReference>
<dbReference type="Proteomes" id="UP000664132">
    <property type="component" value="Unassembled WGS sequence"/>
</dbReference>
<dbReference type="PROSITE" id="PS50048">
    <property type="entry name" value="ZN2_CY6_FUNGAL_2"/>
    <property type="match status" value="1"/>
</dbReference>
<proteinExistence type="predicted"/>
<dbReference type="Gene3D" id="4.10.240.10">
    <property type="entry name" value="Zn(2)-C6 fungal-type DNA-binding domain"/>
    <property type="match status" value="1"/>
</dbReference>
<dbReference type="PROSITE" id="PS00463">
    <property type="entry name" value="ZN2_CY6_FUNGAL_1"/>
    <property type="match status" value="1"/>
</dbReference>
<dbReference type="OrthoDB" id="4491390at2759"/>
<dbReference type="InterPro" id="IPR001138">
    <property type="entry name" value="Zn2Cys6_DnaBD"/>
</dbReference>
<keyword evidence="5" id="KW-1185">Reference proteome</keyword>
<comment type="caution">
    <text evidence="4">The sequence shown here is derived from an EMBL/GenBank/DDBJ whole genome shotgun (WGS) entry which is preliminary data.</text>
</comment>
<dbReference type="Pfam" id="PF11951">
    <property type="entry name" value="Fungal_trans_2"/>
    <property type="match status" value="1"/>
</dbReference>
<evidence type="ECO:0000259" key="3">
    <source>
        <dbReference type="PROSITE" id="PS50048"/>
    </source>
</evidence>
<dbReference type="GO" id="GO:0000981">
    <property type="term" value="F:DNA-binding transcription factor activity, RNA polymerase II-specific"/>
    <property type="evidence" value="ECO:0007669"/>
    <property type="project" value="InterPro"/>
</dbReference>
<dbReference type="AlphaFoldDB" id="A0A8H7TIG6"/>
<dbReference type="SMART" id="SM00066">
    <property type="entry name" value="GAL4"/>
    <property type="match status" value="1"/>
</dbReference>
<feature type="region of interest" description="Disordered" evidence="2">
    <location>
        <begin position="57"/>
        <end position="99"/>
    </location>
</feature>
<reference evidence="4" key="1">
    <citation type="submission" date="2021-02" db="EMBL/GenBank/DDBJ databases">
        <title>Genome sequence Cadophora malorum strain M34.</title>
        <authorList>
            <person name="Stefanovic E."/>
            <person name="Vu D."/>
            <person name="Scully C."/>
            <person name="Dijksterhuis J."/>
            <person name="Roader J."/>
            <person name="Houbraken J."/>
        </authorList>
    </citation>
    <scope>NUCLEOTIDE SEQUENCE</scope>
    <source>
        <strain evidence="4">M34</strain>
    </source>
</reference>
<dbReference type="PANTHER" id="PTHR38791">
    <property type="entry name" value="ZN(II)2CYS6 TRANSCRIPTION FACTOR (EUROFUNG)-RELATED-RELATED"/>
    <property type="match status" value="1"/>
</dbReference>
<dbReference type="SUPFAM" id="SSF57701">
    <property type="entry name" value="Zn2/Cys6 DNA-binding domain"/>
    <property type="match status" value="1"/>
</dbReference>
<dbReference type="EMBL" id="JAFJYH010000107">
    <property type="protein sequence ID" value="KAG4419378.1"/>
    <property type="molecule type" value="Genomic_DNA"/>
</dbReference>
<evidence type="ECO:0000313" key="5">
    <source>
        <dbReference type="Proteomes" id="UP000664132"/>
    </source>
</evidence>
<accession>A0A8H7TIG6</accession>
<feature type="domain" description="Zn(2)-C6 fungal-type" evidence="3">
    <location>
        <begin position="9"/>
        <end position="37"/>
    </location>
</feature>
<dbReference type="InterPro" id="IPR036864">
    <property type="entry name" value="Zn2-C6_fun-type_DNA-bd_sf"/>
</dbReference>
<evidence type="ECO:0000313" key="4">
    <source>
        <dbReference type="EMBL" id="KAG4419378.1"/>
    </source>
</evidence>
<dbReference type="InterPro" id="IPR053175">
    <property type="entry name" value="DHMBA_Reg_Transcription_Factor"/>
</dbReference>
<dbReference type="CDD" id="cd00067">
    <property type="entry name" value="GAL4"/>
    <property type="match status" value="1"/>
</dbReference>
<gene>
    <name evidence="4" type="ORF">IFR04_007526</name>
</gene>
<dbReference type="Pfam" id="PF00172">
    <property type="entry name" value="Zn_clus"/>
    <property type="match status" value="1"/>
</dbReference>
<keyword evidence="1" id="KW-0539">Nucleus</keyword>
<evidence type="ECO:0000256" key="1">
    <source>
        <dbReference type="ARBA" id="ARBA00023242"/>
    </source>
</evidence>
<organism evidence="4 5">
    <name type="scientific">Cadophora malorum</name>
    <dbReference type="NCBI Taxonomy" id="108018"/>
    <lineage>
        <taxon>Eukaryota</taxon>
        <taxon>Fungi</taxon>
        <taxon>Dikarya</taxon>
        <taxon>Ascomycota</taxon>
        <taxon>Pezizomycotina</taxon>
        <taxon>Leotiomycetes</taxon>
        <taxon>Helotiales</taxon>
        <taxon>Ploettnerulaceae</taxon>
        <taxon>Cadophora</taxon>
    </lineage>
</organism>
<protein>
    <recommendedName>
        <fullName evidence="3">Zn(2)-C6 fungal-type domain-containing protein</fullName>
    </recommendedName>
</protein>